<dbReference type="InterPro" id="IPR014776">
    <property type="entry name" value="4pyrrole_Mease_sub2"/>
</dbReference>
<keyword evidence="4 6" id="KW-0808">Transferase</keyword>
<name>A0A2S5R7J2_9PROT</name>
<comment type="function">
    <text evidence="6">Catalyzes the 2'-O-methylation of the ribose of cytidine 1402 (C1402) in 16S rRNA.</text>
</comment>
<feature type="domain" description="Tetrapyrrole methylase" evidence="7">
    <location>
        <begin position="38"/>
        <end position="235"/>
    </location>
</feature>
<dbReference type="Gene3D" id="3.40.1010.10">
    <property type="entry name" value="Cobalt-precorrin-4 Transmethylase, Domain 1"/>
    <property type="match status" value="1"/>
</dbReference>
<proteinExistence type="inferred from homology"/>
<dbReference type="PIRSF" id="PIRSF005917">
    <property type="entry name" value="MTase_YraL"/>
    <property type="match status" value="1"/>
</dbReference>
<dbReference type="InterPro" id="IPR000878">
    <property type="entry name" value="4pyrrol_Mease"/>
</dbReference>
<dbReference type="GO" id="GO:0070677">
    <property type="term" value="F:rRNA (cytosine-2'-O-)-methyltransferase activity"/>
    <property type="evidence" value="ECO:0007669"/>
    <property type="project" value="UniProtKB-UniRule"/>
</dbReference>
<evidence type="ECO:0000256" key="1">
    <source>
        <dbReference type="ARBA" id="ARBA00022490"/>
    </source>
</evidence>
<evidence type="ECO:0000313" key="8">
    <source>
        <dbReference type="EMBL" id="PPE03311.1"/>
    </source>
</evidence>
<evidence type="ECO:0000256" key="2">
    <source>
        <dbReference type="ARBA" id="ARBA00022552"/>
    </source>
</evidence>
<dbReference type="EMBL" id="PHHC01000114">
    <property type="protein sequence ID" value="PPE03311.1"/>
    <property type="molecule type" value="Genomic_DNA"/>
</dbReference>
<sequence length="262" mass="29581">MLVEFFVLNLKKEFSVNVNTLCEHSSWAAQIKSVPCGLFVVPTPIGHREDISLRALVTLNTVDVIVCEDTRITRPLLQYYGIQSQYISYHQHNEKSKLNAVLTLARQQRIALVSDRGTPGVSDAGILLISSCYQENIPVHIIPGPCSVIQSFLASGFIENNFLFYGFLPRTIGAQRSIFESLHPIPMALIFFESPYRLKKTLMLMGTIFHHRQACVLRELTKRFEEIQRGTFSTLTEIFEKRPPKGECIIVVAKPSPKKTTG</sequence>
<dbReference type="Pfam" id="PF00590">
    <property type="entry name" value="TP_methylase"/>
    <property type="match status" value="1"/>
</dbReference>
<dbReference type="SUPFAM" id="SSF53790">
    <property type="entry name" value="Tetrapyrrole methylase"/>
    <property type="match status" value="1"/>
</dbReference>
<dbReference type="Proteomes" id="UP000239425">
    <property type="component" value="Unassembled WGS sequence"/>
</dbReference>
<evidence type="ECO:0000256" key="4">
    <source>
        <dbReference type="ARBA" id="ARBA00022679"/>
    </source>
</evidence>
<comment type="subcellular location">
    <subcellularLocation>
        <location evidence="6">Cytoplasm</location>
    </subcellularLocation>
</comment>
<organism evidence="8 9">
    <name type="scientific">Holospora curviuscula</name>
    <dbReference type="NCBI Taxonomy" id="1082868"/>
    <lineage>
        <taxon>Bacteria</taxon>
        <taxon>Pseudomonadati</taxon>
        <taxon>Pseudomonadota</taxon>
        <taxon>Alphaproteobacteria</taxon>
        <taxon>Holosporales</taxon>
        <taxon>Holosporaceae</taxon>
        <taxon>Holospora</taxon>
    </lineage>
</organism>
<keyword evidence="1 6" id="KW-0963">Cytoplasm</keyword>
<accession>A0A2S5R7J2</accession>
<dbReference type="PANTHER" id="PTHR46111">
    <property type="entry name" value="RIBOSOMAL RNA SMALL SUBUNIT METHYLTRANSFERASE I"/>
    <property type="match status" value="1"/>
</dbReference>
<evidence type="ECO:0000256" key="6">
    <source>
        <dbReference type="HAMAP-Rule" id="MF_01877"/>
    </source>
</evidence>
<keyword evidence="9" id="KW-1185">Reference proteome</keyword>
<evidence type="ECO:0000256" key="3">
    <source>
        <dbReference type="ARBA" id="ARBA00022603"/>
    </source>
</evidence>
<dbReference type="AlphaFoldDB" id="A0A2S5R7J2"/>
<comment type="catalytic activity">
    <reaction evidence="6">
        <text>cytidine(1402) in 16S rRNA + S-adenosyl-L-methionine = 2'-O-methylcytidine(1402) in 16S rRNA + S-adenosyl-L-homocysteine + H(+)</text>
        <dbReference type="Rhea" id="RHEA:42924"/>
        <dbReference type="Rhea" id="RHEA-COMP:10285"/>
        <dbReference type="Rhea" id="RHEA-COMP:10286"/>
        <dbReference type="ChEBI" id="CHEBI:15378"/>
        <dbReference type="ChEBI" id="CHEBI:57856"/>
        <dbReference type="ChEBI" id="CHEBI:59789"/>
        <dbReference type="ChEBI" id="CHEBI:74495"/>
        <dbReference type="ChEBI" id="CHEBI:82748"/>
        <dbReference type="EC" id="2.1.1.198"/>
    </reaction>
</comment>
<evidence type="ECO:0000256" key="5">
    <source>
        <dbReference type="ARBA" id="ARBA00022691"/>
    </source>
</evidence>
<evidence type="ECO:0000259" key="7">
    <source>
        <dbReference type="Pfam" id="PF00590"/>
    </source>
</evidence>
<dbReference type="InterPro" id="IPR035996">
    <property type="entry name" value="4pyrrol_Methylase_sf"/>
</dbReference>
<comment type="caution">
    <text evidence="8">The sequence shown here is derived from an EMBL/GenBank/DDBJ whole genome shotgun (WGS) entry which is preliminary data.</text>
</comment>
<reference evidence="8 9" key="1">
    <citation type="submission" date="2017-11" db="EMBL/GenBank/DDBJ databases">
        <title>Comparative genomic analysis of Holospora spp., intranuclear symbionts of paramecia.</title>
        <authorList>
            <person name="Garushyants S.K."/>
            <person name="Beliavskaya A."/>
            <person name="Malko D.B."/>
            <person name="Logacheva M.D."/>
            <person name="Rautian M.S."/>
            <person name="Gelfand M.S."/>
        </authorList>
    </citation>
    <scope>NUCLEOTIDE SEQUENCE [LARGE SCALE GENOMIC DNA]</scope>
    <source>
        <strain evidence="9">02AZ16</strain>
    </source>
</reference>
<dbReference type="InterPro" id="IPR008189">
    <property type="entry name" value="rRNA_ssu_MeTfrase_I"/>
</dbReference>
<comment type="similarity">
    <text evidence="6">Belongs to the methyltransferase superfamily. RsmI family.</text>
</comment>
<dbReference type="GO" id="GO:0005737">
    <property type="term" value="C:cytoplasm"/>
    <property type="evidence" value="ECO:0007669"/>
    <property type="project" value="UniProtKB-SubCell"/>
</dbReference>
<dbReference type="HAMAP" id="MF_01877">
    <property type="entry name" value="16SrRNA_methyltr_I"/>
    <property type="match status" value="1"/>
</dbReference>
<gene>
    <name evidence="6" type="primary">rsmI</name>
    <name evidence="8" type="ORF">HCUR_01245</name>
</gene>
<evidence type="ECO:0000313" key="9">
    <source>
        <dbReference type="Proteomes" id="UP000239425"/>
    </source>
</evidence>
<dbReference type="PANTHER" id="PTHR46111:SF1">
    <property type="entry name" value="RIBOSOMAL RNA SMALL SUBUNIT METHYLTRANSFERASE I"/>
    <property type="match status" value="1"/>
</dbReference>
<keyword evidence="5 6" id="KW-0949">S-adenosyl-L-methionine</keyword>
<dbReference type="CDD" id="cd11648">
    <property type="entry name" value="RsmI"/>
    <property type="match status" value="1"/>
</dbReference>
<dbReference type="Gene3D" id="3.30.950.10">
    <property type="entry name" value="Methyltransferase, Cobalt-precorrin-4 Transmethylase, Domain 2"/>
    <property type="match status" value="1"/>
</dbReference>
<dbReference type="NCBIfam" id="TIGR00096">
    <property type="entry name" value="16S rRNA (cytidine(1402)-2'-O)-methyltransferase"/>
    <property type="match status" value="1"/>
</dbReference>
<dbReference type="InterPro" id="IPR014777">
    <property type="entry name" value="4pyrrole_Mease_sub1"/>
</dbReference>
<keyword evidence="3 6" id="KW-0489">Methyltransferase</keyword>
<keyword evidence="2 6" id="KW-0698">rRNA processing</keyword>
<protein>
    <recommendedName>
        <fullName evidence="6">Ribosomal RNA small subunit methyltransferase I</fullName>
        <ecNumber evidence="6">2.1.1.198</ecNumber>
    </recommendedName>
    <alternativeName>
        <fullName evidence="6">16S rRNA 2'-O-ribose C1402 methyltransferase</fullName>
    </alternativeName>
    <alternativeName>
        <fullName evidence="6">rRNA (cytidine-2'-O-)-methyltransferase RsmI</fullName>
    </alternativeName>
</protein>
<dbReference type="EC" id="2.1.1.198" evidence="6"/>